<name>A0ACC0GEM8_9ERIC</name>
<protein>
    <submittedName>
        <fullName evidence="1">Uncharacterized protein</fullName>
    </submittedName>
</protein>
<accession>A0ACC0GEM8</accession>
<keyword evidence="2" id="KW-1185">Reference proteome</keyword>
<evidence type="ECO:0000313" key="1">
    <source>
        <dbReference type="EMBL" id="KAI7999583.1"/>
    </source>
</evidence>
<dbReference type="EMBL" id="CM045765">
    <property type="protein sequence ID" value="KAI7999583.1"/>
    <property type="molecule type" value="Genomic_DNA"/>
</dbReference>
<sequence>MCELQIVNLTLRVLSRPEFSQLPRIFQTLGLEYDEKVLLSIGNEVLKAVVVQFNANQLLTKHPSVSALVRQSLVHRAKDFNIVLDDIAITHLLYGVEFSKAVEQKYNLKKLTYDERKASLIERLNAFNAAGAMRRWMMKMTNEYSSTFAFGGLEF</sequence>
<gene>
    <name evidence="1" type="ORF">LOK49_LG09G02357</name>
</gene>
<proteinExistence type="predicted"/>
<evidence type="ECO:0000313" key="2">
    <source>
        <dbReference type="Proteomes" id="UP001060215"/>
    </source>
</evidence>
<organism evidence="1 2">
    <name type="scientific">Camellia lanceoleosa</name>
    <dbReference type="NCBI Taxonomy" id="1840588"/>
    <lineage>
        <taxon>Eukaryota</taxon>
        <taxon>Viridiplantae</taxon>
        <taxon>Streptophyta</taxon>
        <taxon>Embryophyta</taxon>
        <taxon>Tracheophyta</taxon>
        <taxon>Spermatophyta</taxon>
        <taxon>Magnoliopsida</taxon>
        <taxon>eudicotyledons</taxon>
        <taxon>Gunneridae</taxon>
        <taxon>Pentapetalae</taxon>
        <taxon>asterids</taxon>
        <taxon>Ericales</taxon>
        <taxon>Theaceae</taxon>
        <taxon>Camellia</taxon>
    </lineage>
</organism>
<reference evidence="1 2" key="1">
    <citation type="journal article" date="2022" name="Plant J.">
        <title>Chromosome-level genome of Camellia lanceoleosa provides a valuable resource for understanding genome evolution and self-incompatibility.</title>
        <authorList>
            <person name="Gong W."/>
            <person name="Xiao S."/>
            <person name="Wang L."/>
            <person name="Liao Z."/>
            <person name="Chang Y."/>
            <person name="Mo W."/>
            <person name="Hu G."/>
            <person name="Li W."/>
            <person name="Zhao G."/>
            <person name="Zhu H."/>
            <person name="Hu X."/>
            <person name="Ji K."/>
            <person name="Xiang X."/>
            <person name="Song Q."/>
            <person name="Yuan D."/>
            <person name="Jin S."/>
            <person name="Zhang L."/>
        </authorList>
    </citation>
    <scope>NUCLEOTIDE SEQUENCE [LARGE SCALE GENOMIC DNA]</scope>
    <source>
        <strain evidence="1">SQ_2022a</strain>
    </source>
</reference>
<comment type="caution">
    <text evidence="1">The sequence shown here is derived from an EMBL/GenBank/DDBJ whole genome shotgun (WGS) entry which is preliminary data.</text>
</comment>
<dbReference type="Proteomes" id="UP001060215">
    <property type="component" value="Chromosome 8"/>
</dbReference>